<evidence type="ECO:0000313" key="14">
    <source>
        <dbReference type="EMBL" id="KAF7997890.1"/>
    </source>
</evidence>
<dbReference type="InterPro" id="IPR032682">
    <property type="entry name" value="Cnd1_C"/>
</dbReference>
<evidence type="ECO:0000259" key="12">
    <source>
        <dbReference type="Pfam" id="PF12717"/>
    </source>
</evidence>
<evidence type="ECO:0000256" key="10">
    <source>
        <dbReference type="PIRNR" id="PIRNR017127"/>
    </source>
</evidence>
<proteinExistence type="inferred from homology"/>
<evidence type="ECO:0000256" key="5">
    <source>
        <dbReference type="ARBA" id="ARBA00022618"/>
    </source>
</evidence>
<dbReference type="InterPro" id="IPR007673">
    <property type="entry name" value="Condensin_cplx_su1"/>
</dbReference>
<feature type="domain" description="Condensin complex subunit 1 C-terminal" evidence="12">
    <location>
        <begin position="1054"/>
        <end position="1214"/>
    </location>
</feature>
<comment type="subcellular location">
    <subcellularLocation>
        <location evidence="2">Chromosome</location>
    </subcellularLocation>
    <subcellularLocation>
        <location evidence="1">Nucleus</location>
    </subcellularLocation>
</comment>
<dbReference type="PANTHER" id="PTHR14222:SF2">
    <property type="entry name" value="CONDENSIN COMPLEX SUBUNIT 1"/>
    <property type="match status" value="1"/>
</dbReference>
<evidence type="ECO:0000256" key="3">
    <source>
        <dbReference type="ARBA" id="ARBA00009606"/>
    </source>
</evidence>
<evidence type="ECO:0000259" key="13">
    <source>
        <dbReference type="Pfam" id="PF12922"/>
    </source>
</evidence>
<sequence>MEFVIPLDKNDLLQKRGQEYAVEELTSLRNINQALDATRKPLENEGPRYILNHFDDFFSVLIHGSRLEVSVTMRAYDRLYKTIDILVDEMDKNFPEEERKLYLCINKMLAYLISNLTCYLEDTTLSMDTGITTGAGQKKKNAQKSDARNDWEGKRNKLLCLIYSWLQLPLQNLWNPPIVEESFVMLLADICYKILENDKNSKDTKHIKSSIFQILGTLVKRYIHGITCTIRIMQLLKLHNELAEPLAVGVVAMITDNGCTGFIAEIAREIDQSSLDESEARNISLFIENIAAVNPKIILGILDNINDLLSNDNYSLRNCAISVFGIVIKGALTSDRLTDEEKKMRDDCFDHLEQHMLDNNAYVRSKVFQVFTKLCCEGALPIARFGNLANLAVAHLTEKSANVRKQALILLRALIEANAFRVSLDKNKFLKIKAETDKNMEDMKAKIVLESSKGDEERFELWKSMMPDIQTEIKKSILKEEQRKKDNDDNEKDDDEDENEDNEIDINEEFENIRQLIVNKEYKKSLKSLKQIYKAHNWSKEIKSMSPEEKEHWYFFVLLRIFMESEKAEDSEKTKQAKKLEWQNQKEQIQQWKRVMDYLDNAILFTNGWEKAMPLIQESLYADVPTVAIEACTLLQTVQKYEVNGSKEAIQKALSQVFSREESVRNNVAIVYKEIYLNRGEEKQANGTILPASQAAVNGLLKLFKGLECGQSSALIQLISIWLTNNDLTDTHIQIMWQIYTMKIPGTTIDQSRCAIALLTMVAESKQRLMKINMSIINQIGFETIGNDNILLARDSCKALKTIKRLPHENMEDPIRLNNDDKIFKNIISFMVDKYDTTSNEAYTSFATEAINVIYQLANQPGNIAKDILIELMEKDTTGKIKKTKIAKFLYVIGHIAIRHMVYLDTDLYKELKRRNAIIELKKGNKNKELDTPTSVTHSSAIKARRSIHHQKAKDTFIEDNGEEALGGATADDTDAEAIEAELENNIVNGDGFLVEFVPFILDVCEHPEKYHDKDICVWGVLALSKMMTVSSKFCQQHLQLLVTILERSSHQEIRSNILFCLSDLMIRFPNEVEPWTKHMYARLRDDNVLVRKTAVSVLANLVKREMIRVKGQMSEMALCIIDPDAQIRASAKQFFEELSHKGNILYNIMPDIISRLTSDEADIDEEGLHEILKNVLGLLQKEKDIDTLLDKICSRFQFAKNDRQWRDLGYCLSLLQLGRKGIIKLTENLHIFKNKIYLREIQKALKDIVDAAKRKATTKDLSATLERTPRTSSRSIDKENLTQEQQTPKMKTEKNVKLTKKTSTKTTRTTRLSSTDSVDNAEFRSPPPKLTRSTRTKK</sequence>
<dbReference type="GO" id="GO:0005634">
    <property type="term" value="C:nucleus"/>
    <property type="evidence" value="ECO:0007669"/>
    <property type="project" value="UniProtKB-SubCell"/>
</dbReference>
<dbReference type="Proteomes" id="UP000639338">
    <property type="component" value="Unassembled WGS sequence"/>
</dbReference>
<dbReference type="GO" id="GO:0051301">
    <property type="term" value="P:cell division"/>
    <property type="evidence" value="ECO:0007669"/>
    <property type="project" value="UniProtKB-KW"/>
</dbReference>
<dbReference type="Pfam" id="PF12922">
    <property type="entry name" value="Cnd1_N"/>
    <property type="match status" value="1"/>
</dbReference>
<dbReference type="GO" id="GO:0000796">
    <property type="term" value="C:condensin complex"/>
    <property type="evidence" value="ECO:0007669"/>
    <property type="project" value="TreeGrafter"/>
</dbReference>
<keyword evidence="8" id="KW-0539">Nucleus</keyword>
<comment type="function">
    <text evidence="10">Regulatory subunit of the condensin complex, a complex required for conversion of interphase chromatin into mitotic-like condense chromosomes. The condensin complex probably introduces positive supercoils into relaxed DNA in the presence of type I topoisomerases and converts nicked DNA into positive knotted forms in the presence of type II topoisomerases.</text>
</comment>
<protein>
    <recommendedName>
        <fullName evidence="10">Condensin complex subunit 1</fullName>
    </recommendedName>
</protein>
<feature type="region of interest" description="Disordered" evidence="11">
    <location>
        <begin position="1261"/>
        <end position="1339"/>
    </location>
</feature>
<dbReference type="SUPFAM" id="SSF48371">
    <property type="entry name" value="ARM repeat"/>
    <property type="match status" value="1"/>
</dbReference>
<feature type="compositionally biased region" description="Acidic residues" evidence="11">
    <location>
        <begin position="488"/>
        <end position="505"/>
    </location>
</feature>
<dbReference type="PANTHER" id="PTHR14222">
    <property type="entry name" value="CONDENSIN"/>
    <property type="match status" value="1"/>
</dbReference>
<evidence type="ECO:0000313" key="15">
    <source>
        <dbReference type="Proteomes" id="UP000639338"/>
    </source>
</evidence>
<dbReference type="PIRSF" id="PIRSF017127">
    <property type="entry name" value="Condensin_D2"/>
    <property type="match status" value="1"/>
</dbReference>
<comment type="caution">
    <text evidence="14">The sequence shown here is derived from an EMBL/GenBank/DDBJ whole genome shotgun (WGS) entry which is preliminary data.</text>
</comment>
<dbReference type="Pfam" id="PF12717">
    <property type="entry name" value="Cnd1"/>
    <property type="match status" value="1"/>
</dbReference>
<dbReference type="InterPro" id="IPR016024">
    <property type="entry name" value="ARM-type_fold"/>
</dbReference>
<comment type="similarity">
    <text evidence="3 10">Belongs to the CND1 (condensin subunit 1) family.</text>
</comment>
<reference evidence="14 15" key="1">
    <citation type="submission" date="2020-08" db="EMBL/GenBank/DDBJ databases">
        <title>Aphidius gifuensis genome sequencing and assembly.</title>
        <authorList>
            <person name="Du Z."/>
        </authorList>
    </citation>
    <scope>NUCLEOTIDE SEQUENCE [LARGE SCALE GENOMIC DNA]</scope>
    <source>
        <strain evidence="14">YNYX2018</strain>
        <tissue evidence="14">Adults</tissue>
    </source>
</reference>
<evidence type="ECO:0000256" key="1">
    <source>
        <dbReference type="ARBA" id="ARBA00004123"/>
    </source>
</evidence>
<evidence type="ECO:0000256" key="6">
    <source>
        <dbReference type="ARBA" id="ARBA00022776"/>
    </source>
</evidence>
<keyword evidence="5 10" id="KW-0132">Cell division</keyword>
<dbReference type="InterPro" id="IPR011989">
    <property type="entry name" value="ARM-like"/>
</dbReference>
<keyword evidence="7 10" id="KW-0226">DNA condensation</keyword>
<evidence type="ECO:0000256" key="2">
    <source>
        <dbReference type="ARBA" id="ARBA00004286"/>
    </source>
</evidence>
<evidence type="ECO:0000256" key="4">
    <source>
        <dbReference type="ARBA" id="ARBA00022454"/>
    </source>
</evidence>
<keyword evidence="9 10" id="KW-0131">Cell cycle</keyword>
<organism evidence="14 15">
    <name type="scientific">Aphidius gifuensis</name>
    <name type="common">Parasitoid wasp</name>
    <dbReference type="NCBI Taxonomy" id="684658"/>
    <lineage>
        <taxon>Eukaryota</taxon>
        <taxon>Metazoa</taxon>
        <taxon>Ecdysozoa</taxon>
        <taxon>Arthropoda</taxon>
        <taxon>Hexapoda</taxon>
        <taxon>Insecta</taxon>
        <taxon>Pterygota</taxon>
        <taxon>Neoptera</taxon>
        <taxon>Endopterygota</taxon>
        <taxon>Hymenoptera</taxon>
        <taxon>Apocrita</taxon>
        <taxon>Ichneumonoidea</taxon>
        <taxon>Braconidae</taxon>
        <taxon>Aphidiinae</taxon>
        <taxon>Aphidius</taxon>
    </lineage>
</organism>
<evidence type="ECO:0000256" key="11">
    <source>
        <dbReference type="SAM" id="MobiDB-lite"/>
    </source>
</evidence>
<dbReference type="InterPro" id="IPR024324">
    <property type="entry name" value="Condensin_cplx_su1_N"/>
</dbReference>
<dbReference type="EMBL" id="JACMRX010000001">
    <property type="protein sequence ID" value="KAF7997890.1"/>
    <property type="molecule type" value="Genomic_DNA"/>
</dbReference>
<dbReference type="GO" id="GO:0010032">
    <property type="term" value="P:meiotic chromosome condensation"/>
    <property type="evidence" value="ECO:0007669"/>
    <property type="project" value="TreeGrafter"/>
</dbReference>
<dbReference type="GO" id="GO:0042393">
    <property type="term" value="F:histone binding"/>
    <property type="evidence" value="ECO:0007669"/>
    <property type="project" value="TreeGrafter"/>
</dbReference>
<dbReference type="InterPro" id="IPR026971">
    <property type="entry name" value="CND1/NCAPD3"/>
</dbReference>
<feature type="domain" description="Condensin complex subunit 1 N-terminal" evidence="13">
    <location>
        <begin position="71"/>
        <end position="227"/>
    </location>
</feature>
<evidence type="ECO:0000256" key="7">
    <source>
        <dbReference type="ARBA" id="ARBA00023067"/>
    </source>
</evidence>
<accession>A0A834Y205</accession>
<dbReference type="GO" id="GO:0007076">
    <property type="term" value="P:mitotic chromosome condensation"/>
    <property type="evidence" value="ECO:0007669"/>
    <property type="project" value="InterPro"/>
</dbReference>
<evidence type="ECO:0000256" key="9">
    <source>
        <dbReference type="ARBA" id="ARBA00023306"/>
    </source>
</evidence>
<dbReference type="Gene3D" id="1.25.10.10">
    <property type="entry name" value="Leucine-rich Repeat Variant"/>
    <property type="match status" value="2"/>
</dbReference>
<evidence type="ECO:0000256" key="8">
    <source>
        <dbReference type="ARBA" id="ARBA00023242"/>
    </source>
</evidence>
<keyword evidence="15" id="KW-1185">Reference proteome</keyword>
<keyword evidence="6 10" id="KW-0498">Mitosis</keyword>
<dbReference type="OrthoDB" id="436262at2759"/>
<gene>
    <name evidence="14" type="ORF">HCN44_009288</name>
</gene>
<feature type="compositionally biased region" description="Low complexity" evidence="11">
    <location>
        <begin position="1305"/>
        <end position="1319"/>
    </location>
</feature>
<dbReference type="GO" id="GO:0000779">
    <property type="term" value="C:condensed chromosome, centromeric region"/>
    <property type="evidence" value="ECO:0007669"/>
    <property type="project" value="TreeGrafter"/>
</dbReference>
<feature type="region of interest" description="Disordered" evidence="11">
    <location>
        <begin position="477"/>
        <end position="505"/>
    </location>
</feature>
<keyword evidence="4" id="KW-0158">Chromosome</keyword>
<feature type="compositionally biased region" description="Basic and acidic residues" evidence="11">
    <location>
        <begin position="477"/>
        <end position="487"/>
    </location>
</feature>
<name>A0A834Y205_APHGI</name>